<keyword evidence="8" id="KW-1185">Reference proteome</keyword>
<dbReference type="GO" id="GO:0043546">
    <property type="term" value="F:molybdopterin cofactor binding"/>
    <property type="evidence" value="ECO:0007669"/>
    <property type="project" value="InterPro"/>
</dbReference>
<dbReference type="GO" id="GO:0003954">
    <property type="term" value="F:NADH dehydrogenase activity"/>
    <property type="evidence" value="ECO:0007669"/>
    <property type="project" value="TreeGrafter"/>
</dbReference>
<keyword evidence="2" id="KW-0004">4Fe-4S</keyword>
<evidence type="ECO:0000313" key="8">
    <source>
        <dbReference type="Proteomes" id="UP000426246"/>
    </source>
</evidence>
<gene>
    <name evidence="7" type="ORF">EHS13_11180</name>
</gene>
<evidence type="ECO:0000259" key="6">
    <source>
        <dbReference type="PROSITE" id="PS51669"/>
    </source>
</evidence>
<protein>
    <submittedName>
        <fullName evidence="7">Nitrite reductase</fullName>
    </submittedName>
</protein>
<evidence type="ECO:0000256" key="5">
    <source>
        <dbReference type="ARBA" id="ARBA00023014"/>
    </source>
</evidence>
<sequence>MTILKSHCCFCSMQCGIELIPDHSEPITYTVKASPDFPVATGRLCQKGFNSMEHTLHPSRITEPLKRLPSGELIKVSWEEAYIQISNSIKELQTSYGKNAISVYGGGSLTNEVSYLLGKFTRVALQSKYMDYNGRFCMSSAAAASNKAFGVDRGMTLPLSEISRTKYIILAGTNVAECQPTMMPYLMDAKKNKAIIVTIDPRNTMTSKIADIHVRLQPGFDSSFINGLLHVIIEEKLYDKAFVKEHTHGFEELAAAVKSYTPQRVEELTGVLAAVTRTIARGFAHAESGIVLTARGLEQQVNGVENTLNYINLSLLTGKMGKPGSGYGAVTGQANGQGGREHGQKADQLPGYQLIEDPLARERVAKVWGIQPDELPGKGVSAYEMIEKVDQDEIQAMIVLGSNPIVSAPNTPFVEKAMKKLKLLVVVDMFETETAKLADWILPSSSFLEAEGTMTNLEGRVFHRAQAFKTPGNSKLDSNILCELAEYLGRGAYFQYESTEAIFNELAKATVGGKADYSGITYQRLIEEKGIFWPCPSPSHPGTPQMFKTGFDHADGKAKFFGIVPKMPAEPTDIDFPYVLTTGRLGNHYLSGEQTRRTEALNKKAPVPVAEIHPWLANQIGLGVNSRIRLTSRRDSLVFTVKITEGIHPRTIFVPFHWGGALSINRLTNDQLDPISRMPEFKICAVKAEREDPMELNIASNK</sequence>
<dbReference type="GO" id="GO:0051539">
    <property type="term" value="F:4 iron, 4 sulfur cluster binding"/>
    <property type="evidence" value="ECO:0007669"/>
    <property type="project" value="UniProtKB-KW"/>
</dbReference>
<dbReference type="PROSITE" id="PS51669">
    <property type="entry name" value="4FE4S_MOW_BIS_MGD"/>
    <property type="match status" value="1"/>
</dbReference>
<name>A0A6B8RIH9_9BACL</name>
<dbReference type="KEGG" id="ppsc:EHS13_11180"/>
<comment type="cofactor">
    <cofactor evidence="1">
        <name>Mo-bis(molybdopterin guanine dinucleotide)</name>
        <dbReference type="ChEBI" id="CHEBI:60539"/>
    </cofactor>
</comment>
<dbReference type="Pfam" id="PF01568">
    <property type="entry name" value="Molydop_binding"/>
    <property type="match status" value="1"/>
</dbReference>
<dbReference type="PANTHER" id="PTHR43105">
    <property type="entry name" value="RESPIRATORY NITRATE REDUCTASE"/>
    <property type="match status" value="1"/>
</dbReference>
<dbReference type="Proteomes" id="UP000426246">
    <property type="component" value="Chromosome"/>
</dbReference>
<dbReference type="GO" id="GO:0016020">
    <property type="term" value="C:membrane"/>
    <property type="evidence" value="ECO:0007669"/>
    <property type="project" value="TreeGrafter"/>
</dbReference>
<dbReference type="EMBL" id="CP034235">
    <property type="protein sequence ID" value="QGQ95405.1"/>
    <property type="molecule type" value="Genomic_DNA"/>
</dbReference>
<dbReference type="InterPro" id="IPR006963">
    <property type="entry name" value="Mopterin_OxRdtase_4Fe-4S_dom"/>
</dbReference>
<evidence type="ECO:0000256" key="1">
    <source>
        <dbReference type="ARBA" id="ARBA00001942"/>
    </source>
</evidence>
<dbReference type="GO" id="GO:0046872">
    <property type="term" value="F:metal ion binding"/>
    <property type="evidence" value="ECO:0007669"/>
    <property type="project" value="UniProtKB-KW"/>
</dbReference>
<dbReference type="SUPFAM" id="SSF50692">
    <property type="entry name" value="ADC-like"/>
    <property type="match status" value="1"/>
</dbReference>
<evidence type="ECO:0000256" key="4">
    <source>
        <dbReference type="ARBA" id="ARBA00023004"/>
    </source>
</evidence>
<reference evidence="8" key="1">
    <citation type="submission" date="2018-11" db="EMBL/GenBank/DDBJ databases">
        <title>Complete genome sequence of Paenibacillus sp. ML311-T8.</title>
        <authorList>
            <person name="Nam Y.-D."/>
            <person name="Kang J."/>
            <person name="Chung W.-H."/>
            <person name="Park Y.S."/>
        </authorList>
    </citation>
    <scope>NUCLEOTIDE SEQUENCE [LARGE SCALE GENOMIC DNA]</scope>
    <source>
        <strain evidence="8">ML311-T8</strain>
    </source>
</reference>
<dbReference type="Pfam" id="PF00384">
    <property type="entry name" value="Molybdopterin"/>
    <property type="match status" value="1"/>
</dbReference>
<keyword evidence="5" id="KW-0411">Iron-sulfur</keyword>
<dbReference type="Gene3D" id="2.40.40.20">
    <property type="match status" value="1"/>
</dbReference>
<dbReference type="Gene3D" id="3.40.228.10">
    <property type="entry name" value="Dimethylsulfoxide Reductase, domain 2"/>
    <property type="match status" value="1"/>
</dbReference>
<dbReference type="OrthoDB" id="9805142at2"/>
<dbReference type="PANTHER" id="PTHR43105:SF10">
    <property type="entry name" value="NADH-QUINONE OXIDOREDUCTASE SUBUNIT G"/>
    <property type="match status" value="1"/>
</dbReference>
<evidence type="ECO:0000256" key="2">
    <source>
        <dbReference type="ARBA" id="ARBA00022485"/>
    </source>
</evidence>
<proteinExistence type="predicted"/>
<accession>A0A6B8RIH9</accession>
<keyword evidence="3" id="KW-0479">Metal-binding</keyword>
<keyword evidence="4" id="KW-0408">Iron</keyword>
<dbReference type="InterPro" id="IPR006657">
    <property type="entry name" value="MoPterin_dinucl-bd_dom"/>
</dbReference>
<evidence type="ECO:0000313" key="7">
    <source>
        <dbReference type="EMBL" id="QGQ95405.1"/>
    </source>
</evidence>
<dbReference type="Gene3D" id="3.40.50.740">
    <property type="match status" value="1"/>
</dbReference>
<dbReference type="InterPro" id="IPR006656">
    <property type="entry name" value="Mopterin_OxRdtase"/>
</dbReference>
<dbReference type="Gene3D" id="2.20.25.90">
    <property type="entry name" value="ADC-like domains"/>
    <property type="match status" value="1"/>
</dbReference>
<dbReference type="SMART" id="SM00926">
    <property type="entry name" value="Molybdop_Fe4S4"/>
    <property type="match status" value="1"/>
</dbReference>
<organism evidence="7 8">
    <name type="scientific">Paenibacillus psychroresistens</name>
    <dbReference type="NCBI Taxonomy" id="1778678"/>
    <lineage>
        <taxon>Bacteria</taxon>
        <taxon>Bacillati</taxon>
        <taxon>Bacillota</taxon>
        <taxon>Bacilli</taxon>
        <taxon>Bacillales</taxon>
        <taxon>Paenibacillaceae</taxon>
        <taxon>Paenibacillus</taxon>
    </lineage>
</organism>
<dbReference type="AlphaFoldDB" id="A0A6B8RIH9"/>
<dbReference type="RefSeq" id="WP_155700430.1">
    <property type="nucleotide sequence ID" value="NZ_CP034235.1"/>
</dbReference>
<dbReference type="CDD" id="cd00508">
    <property type="entry name" value="MopB_CT_Fdh-Nap-like"/>
    <property type="match status" value="1"/>
</dbReference>
<dbReference type="Pfam" id="PF04879">
    <property type="entry name" value="Molybdop_Fe4S4"/>
    <property type="match status" value="1"/>
</dbReference>
<dbReference type="InterPro" id="IPR009010">
    <property type="entry name" value="Asp_de-COase-like_dom_sf"/>
</dbReference>
<dbReference type="GO" id="GO:0022904">
    <property type="term" value="P:respiratory electron transport chain"/>
    <property type="evidence" value="ECO:0007669"/>
    <property type="project" value="TreeGrafter"/>
</dbReference>
<feature type="domain" description="4Fe-4S Mo/W bis-MGD-type" evidence="6">
    <location>
        <begin position="1"/>
        <end position="59"/>
    </location>
</feature>
<dbReference type="SUPFAM" id="SSF53706">
    <property type="entry name" value="Formate dehydrogenase/DMSO reductase, domains 1-3"/>
    <property type="match status" value="1"/>
</dbReference>
<evidence type="ECO:0000256" key="3">
    <source>
        <dbReference type="ARBA" id="ARBA00022723"/>
    </source>
</evidence>
<dbReference type="InterPro" id="IPR050123">
    <property type="entry name" value="Prok_molybdopt-oxidoreductase"/>
</dbReference>